<name>A0A840A0J6_9CAUL</name>
<keyword evidence="5 7" id="KW-1133">Transmembrane helix</keyword>
<evidence type="ECO:0000259" key="8">
    <source>
        <dbReference type="Pfam" id="PF02308"/>
    </source>
</evidence>
<keyword evidence="3" id="KW-1003">Cell membrane</keyword>
<evidence type="ECO:0000313" key="9">
    <source>
        <dbReference type="EMBL" id="MBB3891489.1"/>
    </source>
</evidence>
<dbReference type="RefSeq" id="WP_183772520.1">
    <property type="nucleotide sequence ID" value="NZ_JACIDK010000003.1"/>
</dbReference>
<keyword evidence="4 7" id="KW-0812">Transmembrane</keyword>
<evidence type="ECO:0000313" key="10">
    <source>
        <dbReference type="Proteomes" id="UP000530564"/>
    </source>
</evidence>
<dbReference type="InterPro" id="IPR049177">
    <property type="entry name" value="MgtC_SapB_SrpB_YhiD_N"/>
</dbReference>
<evidence type="ECO:0000256" key="3">
    <source>
        <dbReference type="ARBA" id="ARBA00022475"/>
    </source>
</evidence>
<proteinExistence type="inferred from homology"/>
<evidence type="ECO:0000256" key="4">
    <source>
        <dbReference type="ARBA" id="ARBA00022692"/>
    </source>
</evidence>
<evidence type="ECO:0000256" key="6">
    <source>
        <dbReference type="ARBA" id="ARBA00023136"/>
    </source>
</evidence>
<dbReference type="Proteomes" id="UP000530564">
    <property type="component" value="Unassembled WGS sequence"/>
</dbReference>
<keyword evidence="6 7" id="KW-0472">Membrane</keyword>
<dbReference type="PANTHER" id="PTHR33778:SF1">
    <property type="entry name" value="MAGNESIUM TRANSPORTER YHID-RELATED"/>
    <property type="match status" value="1"/>
</dbReference>
<feature type="transmembrane region" description="Helical" evidence="7">
    <location>
        <begin position="6"/>
        <end position="24"/>
    </location>
</feature>
<feature type="transmembrane region" description="Helical" evidence="7">
    <location>
        <begin position="74"/>
        <end position="92"/>
    </location>
</feature>
<reference evidence="9 10" key="1">
    <citation type="submission" date="2020-08" db="EMBL/GenBank/DDBJ databases">
        <title>Genomic Encyclopedia of Type Strains, Phase IV (KMG-IV): sequencing the most valuable type-strain genomes for metagenomic binning, comparative biology and taxonomic classification.</title>
        <authorList>
            <person name="Goeker M."/>
        </authorList>
    </citation>
    <scope>NUCLEOTIDE SEQUENCE [LARGE SCALE GENOMIC DNA]</scope>
    <source>
        <strain evidence="9 10">DSM 21793</strain>
    </source>
</reference>
<dbReference type="AlphaFoldDB" id="A0A840A0J6"/>
<dbReference type="EMBL" id="JACIDK010000003">
    <property type="protein sequence ID" value="MBB3891489.1"/>
    <property type="molecule type" value="Genomic_DNA"/>
</dbReference>
<feature type="transmembrane region" description="Helical" evidence="7">
    <location>
        <begin position="36"/>
        <end position="54"/>
    </location>
</feature>
<evidence type="ECO:0000256" key="1">
    <source>
        <dbReference type="ARBA" id="ARBA00004651"/>
    </source>
</evidence>
<dbReference type="InterPro" id="IPR003416">
    <property type="entry name" value="MgtC/SapB/SrpB/YhiD_fam"/>
</dbReference>
<comment type="subcellular location">
    <subcellularLocation>
        <location evidence="7">Cell inner membrane</location>
        <topology evidence="7">Multi-pass membrane protein</topology>
    </subcellularLocation>
    <subcellularLocation>
        <location evidence="1">Cell membrane</location>
        <topology evidence="1">Multi-pass membrane protein</topology>
    </subcellularLocation>
</comment>
<keyword evidence="10" id="KW-1185">Reference proteome</keyword>
<dbReference type="PRINTS" id="PR01837">
    <property type="entry name" value="MGTCSAPBPROT"/>
</dbReference>
<evidence type="ECO:0000256" key="7">
    <source>
        <dbReference type="RuleBase" id="RU365041"/>
    </source>
</evidence>
<evidence type="ECO:0000256" key="5">
    <source>
        <dbReference type="ARBA" id="ARBA00022989"/>
    </source>
</evidence>
<feature type="transmembrane region" description="Helical" evidence="7">
    <location>
        <begin position="123"/>
        <end position="141"/>
    </location>
</feature>
<accession>A0A840A0J6</accession>
<organism evidence="9 10">
    <name type="scientific">Phenylobacterium haematophilum</name>
    <dbReference type="NCBI Taxonomy" id="98513"/>
    <lineage>
        <taxon>Bacteria</taxon>
        <taxon>Pseudomonadati</taxon>
        <taxon>Pseudomonadota</taxon>
        <taxon>Alphaproteobacteria</taxon>
        <taxon>Caulobacterales</taxon>
        <taxon>Caulobacteraceae</taxon>
        <taxon>Phenylobacterium</taxon>
    </lineage>
</organism>
<protein>
    <recommendedName>
        <fullName evidence="7">Protein MgtC</fullName>
    </recommendedName>
</protein>
<dbReference type="GO" id="GO:0005886">
    <property type="term" value="C:plasma membrane"/>
    <property type="evidence" value="ECO:0007669"/>
    <property type="project" value="UniProtKB-SubCell"/>
</dbReference>
<dbReference type="Pfam" id="PF02308">
    <property type="entry name" value="MgtC"/>
    <property type="match status" value="1"/>
</dbReference>
<dbReference type="PANTHER" id="PTHR33778">
    <property type="entry name" value="PROTEIN MGTC"/>
    <property type="match status" value="1"/>
</dbReference>
<comment type="caution">
    <text evidence="9">The sequence shown here is derived from an EMBL/GenBank/DDBJ whole genome shotgun (WGS) entry which is preliminary data.</text>
</comment>
<sequence>MDFWRHDYVIPILAAIAAGGLIGWEREFRGRAAGIRTHILVCLASTLLMLAAVYQVEWMHETPHDVIRIDPVRMAHGVLTGIGFLCAGVIFREGFSIRGLTTAASLWITCALGLLYGAGLNGLAISGTVATLLVLAGLRLLGTRLPRLHHADVVIRYARAQAPTEAEFLAVFAAYGMKPDVVVHRLLDADQGVELASTLRGKTLESDRITQALLADPRVLAFELAPRHE</sequence>
<gene>
    <name evidence="9" type="ORF">GGQ61_002217</name>
</gene>
<feature type="domain" description="MgtC/SapB/SrpB/YhiD N-terminal" evidence="8">
    <location>
        <begin position="13"/>
        <end position="141"/>
    </location>
</feature>
<comment type="similarity">
    <text evidence="2 7">Belongs to the MgtC/SapB family.</text>
</comment>
<keyword evidence="7" id="KW-0997">Cell inner membrane</keyword>
<evidence type="ECO:0000256" key="2">
    <source>
        <dbReference type="ARBA" id="ARBA00009298"/>
    </source>
</evidence>